<dbReference type="RefSeq" id="WP_047221437.1">
    <property type="nucleotide sequence ID" value="NZ_JWIO01000002.1"/>
</dbReference>
<name>A0ABR5F885_9ACTN</name>
<comment type="caution">
    <text evidence="2">The sequence shown here is derived from an EMBL/GenBank/DDBJ whole genome shotgun (WGS) entry which is preliminary data.</text>
</comment>
<gene>
    <name evidence="2" type="ORF">FrCorBMG51_02260</name>
</gene>
<dbReference type="Proteomes" id="UP000035425">
    <property type="component" value="Unassembled WGS sequence"/>
</dbReference>
<dbReference type="SUPFAM" id="SSF53850">
    <property type="entry name" value="Periplasmic binding protein-like II"/>
    <property type="match status" value="1"/>
</dbReference>
<keyword evidence="1" id="KW-0812">Transmembrane</keyword>
<keyword evidence="3" id="KW-1185">Reference proteome</keyword>
<keyword evidence="1" id="KW-0472">Membrane</keyword>
<dbReference type="Gene3D" id="3.40.190.10">
    <property type="entry name" value="Periplasmic binding protein-like II"/>
    <property type="match status" value="1"/>
</dbReference>
<reference evidence="2 3" key="1">
    <citation type="submission" date="2014-12" db="EMBL/GenBank/DDBJ databases">
        <title>Frankia sp. BMG5.1 draft genome.</title>
        <authorList>
            <person name="Gtari M."/>
            <person name="Ghodhbane-Gtari F."/>
            <person name="Nouioui I."/>
            <person name="Ktari A."/>
            <person name="Hezbri K."/>
            <person name="Mimouni W."/>
            <person name="Sbissi I."/>
            <person name="Ayari A."/>
            <person name="Yamanaka T."/>
            <person name="Normand P."/>
            <person name="Tisa L.S."/>
            <person name="Boudabous A."/>
        </authorList>
    </citation>
    <scope>NUCLEOTIDE SEQUENCE [LARGE SCALE GENOMIC DNA]</scope>
    <source>
        <strain evidence="2 3">BMG5.1</strain>
    </source>
</reference>
<evidence type="ECO:0000256" key="1">
    <source>
        <dbReference type="SAM" id="Phobius"/>
    </source>
</evidence>
<protein>
    <recommendedName>
        <fullName evidence="4">ABC transporter substrate-binding protein</fullName>
    </recommendedName>
</protein>
<evidence type="ECO:0000313" key="3">
    <source>
        <dbReference type="Proteomes" id="UP000035425"/>
    </source>
</evidence>
<evidence type="ECO:0000313" key="2">
    <source>
        <dbReference type="EMBL" id="KLL12932.1"/>
    </source>
</evidence>
<dbReference type="EMBL" id="JWIO01000002">
    <property type="protein sequence ID" value="KLL12932.1"/>
    <property type="molecule type" value="Genomic_DNA"/>
</dbReference>
<dbReference type="Pfam" id="PF13531">
    <property type="entry name" value="SBP_bac_11"/>
    <property type="match status" value="1"/>
</dbReference>
<organism evidence="2 3">
    <name type="scientific">Protofrankia coriariae</name>
    <dbReference type="NCBI Taxonomy" id="1562887"/>
    <lineage>
        <taxon>Bacteria</taxon>
        <taxon>Bacillati</taxon>
        <taxon>Actinomycetota</taxon>
        <taxon>Actinomycetes</taxon>
        <taxon>Frankiales</taxon>
        <taxon>Frankiaceae</taxon>
        <taxon>Protofrankia</taxon>
    </lineage>
</organism>
<accession>A0ABR5F885</accession>
<proteinExistence type="predicted"/>
<evidence type="ECO:0008006" key="4">
    <source>
        <dbReference type="Google" id="ProtNLM"/>
    </source>
</evidence>
<feature type="transmembrane region" description="Helical" evidence="1">
    <location>
        <begin position="20"/>
        <end position="41"/>
    </location>
</feature>
<keyword evidence="1" id="KW-1133">Transmembrane helix</keyword>
<sequence length="391" mass="40832">MHPDRARHARQHAHQWAGRLSYRILAVPLLTALAALGALLVGNLRQTPVGATCPADQLLVVAATDIADAVSTLAARYTDGPGRECTAIRVQAQEPAAVVEALAGGWDTARYGDRPDVWIPDSSLWSRLLGSSGSATVRPDGEAGGSAAPTGPPLAYSPLVLALPAPMVDALHWAEHPPTWADVLRVLSADQGWAALGQPGWGPVRVEMPDPARSASALQALVAWTGAARGLGQEDYLPAVAVDQPSVVSVLRKLRSRVGGAARAGAGPMFVMSEQEVWRHNQGGPAVPLTAVYPADGTPVSDYPYLPLYPAGTAAGWRAAAAGFLRFLREPDSQTWLVSQAFRSGLGAEGAPFVPANGLRADGVSDLLPATGAATLSRLTQVWNSLPAPVR</sequence>